<keyword evidence="3" id="KW-1185">Reference proteome</keyword>
<comment type="caution">
    <text evidence="2">The sequence shown here is derived from an EMBL/GenBank/DDBJ whole genome shotgun (WGS) entry which is preliminary data.</text>
</comment>
<organism evidence="2 3">
    <name type="scientific">Pedosphaera parvula (strain Ellin514)</name>
    <dbReference type="NCBI Taxonomy" id="320771"/>
    <lineage>
        <taxon>Bacteria</taxon>
        <taxon>Pseudomonadati</taxon>
        <taxon>Verrucomicrobiota</taxon>
        <taxon>Pedosphaerae</taxon>
        <taxon>Pedosphaerales</taxon>
        <taxon>Pedosphaeraceae</taxon>
        <taxon>Pedosphaera</taxon>
    </lineage>
</organism>
<feature type="domain" description="MoxR-vWA-beta-propeller ternary system" evidence="1">
    <location>
        <begin position="55"/>
        <end position="124"/>
    </location>
</feature>
<evidence type="ECO:0000259" key="1">
    <source>
        <dbReference type="Pfam" id="PF19917"/>
    </source>
</evidence>
<proteinExistence type="predicted"/>
<accession>B9XN91</accession>
<dbReference type="InterPro" id="IPR045553">
    <property type="entry name" value="bpX1"/>
</dbReference>
<dbReference type="STRING" id="320771.Cflav_PD1849"/>
<evidence type="ECO:0000313" key="2">
    <source>
        <dbReference type="EMBL" id="EEF58753.1"/>
    </source>
</evidence>
<dbReference type="AlphaFoldDB" id="B9XN91"/>
<gene>
    <name evidence="2" type="ORF">Cflav_PD1849</name>
</gene>
<dbReference type="EMBL" id="ABOX02000038">
    <property type="protein sequence ID" value="EEF58753.1"/>
    <property type="molecule type" value="Genomic_DNA"/>
</dbReference>
<dbReference type="Proteomes" id="UP000003688">
    <property type="component" value="Unassembled WGS sequence"/>
</dbReference>
<dbReference type="Pfam" id="PF19917">
    <property type="entry name" value="bpX1"/>
    <property type="match status" value="1"/>
</dbReference>
<protein>
    <recommendedName>
        <fullName evidence="1">MoxR-vWA-beta-propeller ternary system domain-containing protein</fullName>
    </recommendedName>
</protein>
<reference evidence="2 3" key="1">
    <citation type="journal article" date="2011" name="J. Bacteriol.">
        <title>Genome sequence of 'Pedosphaera parvula' Ellin514, an aerobic Verrucomicrobial isolate from pasture soil.</title>
        <authorList>
            <person name="Kant R."/>
            <person name="van Passel M.W."/>
            <person name="Sangwan P."/>
            <person name="Palva A."/>
            <person name="Lucas S."/>
            <person name="Copeland A."/>
            <person name="Lapidus A."/>
            <person name="Glavina Del Rio T."/>
            <person name="Dalin E."/>
            <person name="Tice H."/>
            <person name="Bruce D."/>
            <person name="Goodwin L."/>
            <person name="Pitluck S."/>
            <person name="Chertkov O."/>
            <person name="Larimer F.W."/>
            <person name="Land M.L."/>
            <person name="Hauser L."/>
            <person name="Brettin T.S."/>
            <person name="Detter J.C."/>
            <person name="Han S."/>
            <person name="de Vos W.M."/>
            <person name="Janssen P.H."/>
            <person name="Smidt H."/>
        </authorList>
    </citation>
    <scope>NUCLEOTIDE SEQUENCE [LARGE SCALE GENOMIC DNA]</scope>
    <source>
        <strain evidence="2 3">Ellin514</strain>
    </source>
</reference>
<name>B9XN91_PEDPL</name>
<sequence length="132" mass="14538">MAIPAQTSQGFWFGLKAEDQKSLHFHRCTDSPPEPASVRYFHPVRTVTEFGFKLRVASWNDGCKAWLDSRAILHLRGSSASFPEVSIMLVEGQTAAWSSDGQLCGSAFHLGAAESIEDSTMIRKIQSLSPKP</sequence>
<evidence type="ECO:0000313" key="3">
    <source>
        <dbReference type="Proteomes" id="UP000003688"/>
    </source>
</evidence>